<dbReference type="InterPro" id="IPR012349">
    <property type="entry name" value="Split_barrel_FMN-bd"/>
</dbReference>
<comment type="catalytic activity">
    <reaction evidence="2">
        <text>oxidized coenzyme F420-(gamma-L-Glu)(n) + a quinol + H(+) = reduced coenzyme F420-(gamma-L-Glu)(n) + a quinone</text>
        <dbReference type="Rhea" id="RHEA:39663"/>
        <dbReference type="Rhea" id="RHEA-COMP:12939"/>
        <dbReference type="Rhea" id="RHEA-COMP:14378"/>
        <dbReference type="ChEBI" id="CHEBI:15378"/>
        <dbReference type="ChEBI" id="CHEBI:24646"/>
        <dbReference type="ChEBI" id="CHEBI:132124"/>
        <dbReference type="ChEBI" id="CHEBI:133980"/>
        <dbReference type="ChEBI" id="CHEBI:139511"/>
    </reaction>
</comment>
<dbReference type="RefSeq" id="WP_378306282.1">
    <property type="nucleotide sequence ID" value="NZ_JBHTJA010000133.1"/>
</dbReference>
<dbReference type="EMBL" id="JBHTJA010000133">
    <property type="protein sequence ID" value="MFD0905400.1"/>
    <property type="molecule type" value="Genomic_DNA"/>
</dbReference>
<evidence type="ECO:0000313" key="3">
    <source>
        <dbReference type="EMBL" id="MFD0905400.1"/>
    </source>
</evidence>
<comment type="similarity">
    <text evidence="1">Belongs to the F420H(2)-dependent quinone reductase family.</text>
</comment>
<gene>
    <name evidence="3" type="ORF">ACFQ11_33840</name>
</gene>
<dbReference type="NCBIfam" id="TIGR00026">
    <property type="entry name" value="hi_GC_TIGR00026"/>
    <property type="match status" value="1"/>
</dbReference>
<protein>
    <submittedName>
        <fullName evidence="3">Nitroreductase family deazaflavin-dependent oxidoreductase</fullName>
    </submittedName>
</protein>
<dbReference type="PANTHER" id="PTHR39428:SF3">
    <property type="entry name" value="DEAZAFLAVIN-DEPENDENT NITROREDUCTASE"/>
    <property type="match status" value="1"/>
</dbReference>
<organism evidence="3 4">
    <name type="scientific">Actinomadura sediminis</name>
    <dbReference type="NCBI Taxonomy" id="1038904"/>
    <lineage>
        <taxon>Bacteria</taxon>
        <taxon>Bacillati</taxon>
        <taxon>Actinomycetota</taxon>
        <taxon>Actinomycetes</taxon>
        <taxon>Streptosporangiales</taxon>
        <taxon>Thermomonosporaceae</taxon>
        <taxon>Actinomadura</taxon>
    </lineage>
</organism>
<evidence type="ECO:0000256" key="2">
    <source>
        <dbReference type="ARBA" id="ARBA00049106"/>
    </source>
</evidence>
<dbReference type="Proteomes" id="UP001596972">
    <property type="component" value="Unassembled WGS sequence"/>
</dbReference>
<comment type="caution">
    <text evidence="3">The sequence shown here is derived from an EMBL/GenBank/DDBJ whole genome shotgun (WGS) entry which is preliminary data.</text>
</comment>
<reference evidence="4" key="1">
    <citation type="journal article" date="2019" name="Int. J. Syst. Evol. Microbiol.">
        <title>The Global Catalogue of Microorganisms (GCM) 10K type strain sequencing project: providing services to taxonomists for standard genome sequencing and annotation.</title>
        <authorList>
            <consortium name="The Broad Institute Genomics Platform"/>
            <consortium name="The Broad Institute Genome Sequencing Center for Infectious Disease"/>
            <person name="Wu L."/>
            <person name="Ma J."/>
        </authorList>
    </citation>
    <scope>NUCLEOTIDE SEQUENCE [LARGE SCALE GENOMIC DNA]</scope>
    <source>
        <strain evidence="4">JCM 31202</strain>
    </source>
</reference>
<sequence length="159" mass="18064">MPSKVPPKGLDSPLVPNFMKAASRLHVEAYRLTNGRVGGTWRVGSAFRRGVPICLLTTRGRKTGRPRTLPLLYMRDGDRVVVVASQGGLPRHPMWYLNLRADPRVVVRIGPDVRRMRARTADEDERAALWPRLVEVYADYDDYQSWTDREIPVVICEPA</sequence>
<dbReference type="Pfam" id="PF04075">
    <property type="entry name" value="F420H2_quin_red"/>
    <property type="match status" value="1"/>
</dbReference>
<dbReference type="Gene3D" id="2.30.110.10">
    <property type="entry name" value="Electron Transport, Fmn-binding Protein, Chain A"/>
    <property type="match status" value="1"/>
</dbReference>
<keyword evidence="4" id="KW-1185">Reference proteome</keyword>
<dbReference type="PANTHER" id="PTHR39428">
    <property type="entry name" value="F420H(2)-DEPENDENT QUINONE REDUCTASE RV1261C"/>
    <property type="match status" value="1"/>
</dbReference>
<name>A0ABW3F0L0_9ACTN</name>
<evidence type="ECO:0000313" key="4">
    <source>
        <dbReference type="Proteomes" id="UP001596972"/>
    </source>
</evidence>
<evidence type="ECO:0000256" key="1">
    <source>
        <dbReference type="ARBA" id="ARBA00008710"/>
    </source>
</evidence>
<accession>A0ABW3F0L0</accession>
<proteinExistence type="inferred from homology"/>
<dbReference type="SUPFAM" id="SSF50475">
    <property type="entry name" value="FMN-binding split barrel"/>
    <property type="match status" value="1"/>
</dbReference>
<dbReference type="InterPro" id="IPR004378">
    <property type="entry name" value="F420H2_quin_Rdtase"/>
</dbReference>